<organism evidence="3 4">
    <name type="scientific">Paramuricea clavata</name>
    <name type="common">Red gorgonian</name>
    <name type="synonym">Violescent sea-whip</name>
    <dbReference type="NCBI Taxonomy" id="317549"/>
    <lineage>
        <taxon>Eukaryota</taxon>
        <taxon>Metazoa</taxon>
        <taxon>Cnidaria</taxon>
        <taxon>Anthozoa</taxon>
        <taxon>Octocorallia</taxon>
        <taxon>Malacalcyonacea</taxon>
        <taxon>Plexauridae</taxon>
        <taxon>Paramuricea</taxon>
    </lineage>
</organism>
<feature type="region of interest" description="Disordered" evidence="2">
    <location>
        <begin position="215"/>
        <end position="241"/>
    </location>
</feature>
<dbReference type="Gene3D" id="1.10.555.10">
    <property type="entry name" value="Rho GTPase activation protein"/>
    <property type="match status" value="1"/>
</dbReference>
<feature type="compositionally biased region" description="Basic residues" evidence="2">
    <location>
        <begin position="12"/>
        <end position="23"/>
    </location>
</feature>
<reference evidence="3" key="1">
    <citation type="submission" date="2020-04" db="EMBL/GenBank/DDBJ databases">
        <authorList>
            <person name="Alioto T."/>
            <person name="Alioto T."/>
            <person name="Gomez Garrido J."/>
        </authorList>
    </citation>
    <scope>NUCLEOTIDE SEQUENCE</scope>
    <source>
        <strain evidence="3">A484AB</strain>
    </source>
</reference>
<dbReference type="SMART" id="SM00324">
    <property type="entry name" value="RhoGAP"/>
    <property type="match status" value="1"/>
</dbReference>
<dbReference type="AlphaFoldDB" id="A0A6S7I5J3"/>
<evidence type="ECO:0000256" key="2">
    <source>
        <dbReference type="SAM" id="MobiDB-lite"/>
    </source>
</evidence>
<dbReference type="EMBL" id="CACRXK020007324">
    <property type="protein sequence ID" value="CAB4011953.1"/>
    <property type="molecule type" value="Genomic_DNA"/>
</dbReference>
<dbReference type="SMART" id="SM00233">
    <property type="entry name" value="PH"/>
    <property type="match status" value="1"/>
</dbReference>
<dbReference type="InterPro" id="IPR000198">
    <property type="entry name" value="RhoGAP_dom"/>
</dbReference>
<dbReference type="InterPro" id="IPR001849">
    <property type="entry name" value="PH_domain"/>
</dbReference>
<dbReference type="PANTHER" id="PTHR23176">
    <property type="entry name" value="RHO/RAC/CDC GTPASE-ACTIVATING PROTEIN"/>
    <property type="match status" value="1"/>
</dbReference>
<dbReference type="GO" id="GO:0007165">
    <property type="term" value="P:signal transduction"/>
    <property type="evidence" value="ECO:0007669"/>
    <property type="project" value="InterPro"/>
</dbReference>
<keyword evidence="4" id="KW-1185">Reference proteome</keyword>
<dbReference type="Pfam" id="PF15410">
    <property type="entry name" value="PH_9"/>
    <property type="match status" value="1"/>
</dbReference>
<sequence length="468" mass="52934">MLSEGSESVVNLRHKSPHLHLRSSRSASMLAGLNSLKNPAAEMSSFAKGHQRSPSDQARNSLVLSDEFPAPPNLPALDYSIKKEGIINRKKLCEKGGKKAKKTWSPCYVKLSSANMIMYKNQNAAQPRPGFAHGQPDSSCDLRGAVIQKMPDENKRRNIMQIATVAKLCFLLQVDDVHEFSVWYHMIADVVKYLEENEPVDNGLQARLYGDIVNISRPPPQPTSSGFSRGSLKKSRGDGDRKNIRDKLKKLITRRPPIEELQKKGILKDITFGCHIEKLCLREQTKVPKVVVGCIEAIENKGLDFDGLYRVSGNVSSMQQLRITVDQEENVKFGERPFDDVHVLSGTLKLYFRELPEPLIPFDAYDHFVNAIKLSTKQEKTVALRTHVNKLPSPNCETFRYLYRHLKRVMENSNKNRMHAHNIAIVFGPTLLAPREEQHGSIALNTVYQNQIVEFILLEYDQVLGKDN</sequence>
<dbReference type="PROSITE" id="PS50003">
    <property type="entry name" value="PH_DOMAIN"/>
    <property type="match status" value="1"/>
</dbReference>
<dbReference type="InterPro" id="IPR041681">
    <property type="entry name" value="PH_9"/>
</dbReference>
<dbReference type="SUPFAM" id="SSF48350">
    <property type="entry name" value="GTPase activation domain, GAP"/>
    <property type="match status" value="1"/>
</dbReference>
<dbReference type="InterPro" id="IPR050729">
    <property type="entry name" value="Rho-GAP"/>
</dbReference>
<dbReference type="GO" id="GO:0005096">
    <property type="term" value="F:GTPase activator activity"/>
    <property type="evidence" value="ECO:0007669"/>
    <property type="project" value="UniProtKB-KW"/>
</dbReference>
<protein>
    <submittedName>
        <fullName evidence="3">Rho GTPase-activating 9 isoform X2</fullName>
    </submittedName>
</protein>
<dbReference type="SUPFAM" id="SSF50729">
    <property type="entry name" value="PH domain-like"/>
    <property type="match status" value="1"/>
</dbReference>
<evidence type="ECO:0000313" key="4">
    <source>
        <dbReference type="Proteomes" id="UP001152795"/>
    </source>
</evidence>
<gene>
    <name evidence="3" type="ORF">PACLA_8A005508</name>
</gene>
<name>A0A6S7I5J3_PARCT</name>
<comment type="caution">
    <text evidence="3">The sequence shown here is derived from an EMBL/GenBank/DDBJ whole genome shotgun (WGS) entry which is preliminary data.</text>
</comment>
<dbReference type="PANTHER" id="PTHR23176:SF129">
    <property type="entry name" value="RHO GTPASE ACTIVATING PROTEIN AT 16F, ISOFORM E-RELATED"/>
    <property type="match status" value="1"/>
</dbReference>
<dbReference type="InterPro" id="IPR011993">
    <property type="entry name" value="PH-like_dom_sf"/>
</dbReference>
<evidence type="ECO:0000313" key="3">
    <source>
        <dbReference type="EMBL" id="CAB4011953.1"/>
    </source>
</evidence>
<dbReference type="Pfam" id="PF00620">
    <property type="entry name" value="RhoGAP"/>
    <property type="match status" value="1"/>
</dbReference>
<dbReference type="InterPro" id="IPR008936">
    <property type="entry name" value="Rho_GTPase_activation_prot"/>
</dbReference>
<proteinExistence type="predicted"/>
<dbReference type="FunFam" id="1.10.555.10:FF:000003">
    <property type="entry name" value="Putative rho GTPase-activating protein 12"/>
    <property type="match status" value="1"/>
</dbReference>
<feature type="region of interest" description="Disordered" evidence="2">
    <location>
        <begin position="1"/>
        <end position="24"/>
    </location>
</feature>
<dbReference type="OrthoDB" id="79452at2759"/>
<keyword evidence="1" id="KW-0343">GTPase activation</keyword>
<dbReference type="Gene3D" id="2.30.29.30">
    <property type="entry name" value="Pleckstrin-homology domain (PH domain)/Phosphotyrosine-binding domain (PTB)"/>
    <property type="match status" value="1"/>
</dbReference>
<dbReference type="PROSITE" id="PS50238">
    <property type="entry name" value="RHOGAP"/>
    <property type="match status" value="1"/>
</dbReference>
<evidence type="ECO:0000256" key="1">
    <source>
        <dbReference type="ARBA" id="ARBA00022468"/>
    </source>
</evidence>
<accession>A0A6S7I5J3</accession>
<dbReference type="Proteomes" id="UP001152795">
    <property type="component" value="Unassembled WGS sequence"/>
</dbReference>
<dbReference type="GO" id="GO:0005737">
    <property type="term" value="C:cytoplasm"/>
    <property type="evidence" value="ECO:0007669"/>
    <property type="project" value="TreeGrafter"/>
</dbReference>